<dbReference type="PANTHER" id="PTHR24223:SF356">
    <property type="entry name" value="ATP-BINDING CASSETTE TRANSPORTER ABC4"/>
    <property type="match status" value="1"/>
</dbReference>
<dbReference type="Gene3D" id="1.20.1560.10">
    <property type="entry name" value="ABC transporter type 1, transmembrane domain"/>
    <property type="match status" value="2"/>
</dbReference>
<feature type="transmembrane region" description="Helical" evidence="9">
    <location>
        <begin position="189"/>
        <end position="209"/>
    </location>
</feature>
<dbReference type="Pfam" id="PF00005">
    <property type="entry name" value="ABC_tran"/>
    <property type="match status" value="2"/>
</dbReference>
<dbReference type="PROSITE" id="PS00211">
    <property type="entry name" value="ABC_TRANSPORTER_1"/>
    <property type="match status" value="1"/>
</dbReference>
<dbReference type="CDD" id="cd18604">
    <property type="entry name" value="ABC_6TM_VMR1_D2_like"/>
    <property type="match status" value="1"/>
</dbReference>
<evidence type="ECO:0000256" key="7">
    <source>
        <dbReference type="ARBA" id="ARBA00022989"/>
    </source>
</evidence>
<dbReference type="CDD" id="cd03244">
    <property type="entry name" value="ABCC_MRP_domain2"/>
    <property type="match status" value="1"/>
</dbReference>
<dbReference type="InterPro" id="IPR003439">
    <property type="entry name" value="ABC_transporter-like_ATP-bd"/>
</dbReference>
<feature type="transmembrane region" description="Helical" evidence="9">
    <location>
        <begin position="1179"/>
        <end position="1199"/>
    </location>
</feature>
<dbReference type="InterPro" id="IPR036640">
    <property type="entry name" value="ABC1_TM_sf"/>
</dbReference>
<dbReference type="Gene3D" id="3.40.50.300">
    <property type="entry name" value="P-loop containing nucleotide triphosphate hydrolases"/>
    <property type="match status" value="2"/>
</dbReference>
<dbReference type="InterPro" id="IPR011527">
    <property type="entry name" value="ABC1_TM_dom"/>
</dbReference>
<evidence type="ECO:0000256" key="6">
    <source>
        <dbReference type="ARBA" id="ARBA00022840"/>
    </source>
</evidence>
<gene>
    <name evidence="12" type="ORF">R3P38DRAFT_3039984</name>
</gene>
<feature type="transmembrane region" description="Helical" evidence="9">
    <location>
        <begin position="341"/>
        <end position="358"/>
    </location>
</feature>
<reference evidence="12 13" key="1">
    <citation type="journal article" date="2024" name="J Genomics">
        <title>Draft genome sequencing and assembly of Favolaschia claudopus CIRM-BRFM 2984 isolated from oak limbs.</title>
        <authorList>
            <person name="Navarro D."/>
            <person name="Drula E."/>
            <person name="Chaduli D."/>
            <person name="Cazenave R."/>
            <person name="Ahrendt S."/>
            <person name="Wang J."/>
            <person name="Lipzen A."/>
            <person name="Daum C."/>
            <person name="Barry K."/>
            <person name="Grigoriev I.V."/>
            <person name="Favel A."/>
            <person name="Rosso M.N."/>
            <person name="Martin F."/>
        </authorList>
    </citation>
    <scope>NUCLEOTIDE SEQUENCE [LARGE SCALE GENOMIC DNA]</scope>
    <source>
        <strain evidence="12 13">CIRM-BRFM 2984</strain>
    </source>
</reference>
<keyword evidence="3 9" id="KW-0812">Transmembrane</keyword>
<feature type="transmembrane region" description="Helical" evidence="9">
    <location>
        <begin position="433"/>
        <end position="455"/>
    </location>
</feature>
<feature type="domain" description="ABC transporter" evidence="10">
    <location>
        <begin position="625"/>
        <end position="867"/>
    </location>
</feature>
<proteinExistence type="predicted"/>
<feature type="transmembrane region" description="Helical" evidence="9">
    <location>
        <begin position="158"/>
        <end position="177"/>
    </location>
</feature>
<dbReference type="GO" id="GO:0005524">
    <property type="term" value="F:ATP binding"/>
    <property type="evidence" value="ECO:0007669"/>
    <property type="project" value="UniProtKB-KW"/>
</dbReference>
<evidence type="ECO:0000256" key="8">
    <source>
        <dbReference type="ARBA" id="ARBA00023136"/>
    </source>
</evidence>
<accession>A0AAW0AB60</accession>
<feature type="transmembrane region" description="Helical" evidence="9">
    <location>
        <begin position="1155"/>
        <end position="1173"/>
    </location>
</feature>
<dbReference type="GO" id="GO:0016887">
    <property type="term" value="F:ATP hydrolysis activity"/>
    <property type="evidence" value="ECO:0007669"/>
    <property type="project" value="InterPro"/>
</dbReference>
<dbReference type="FunFam" id="3.40.50.300:FF:000630">
    <property type="entry name" value="ATP-binding cassette (ABC) transporter, putative"/>
    <property type="match status" value="1"/>
</dbReference>
<feature type="domain" description="ABC transporter" evidence="10">
    <location>
        <begin position="1244"/>
        <end position="1476"/>
    </location>
</feature>
<feature type="domain" description="ABC transmembrane type-1" evidence="11">
    <location>
        <begin position="306"/>
        <end position="539"/>
    </location>
</feature>
<dbReference type="InterPro" id="IPR017871">
    <property type="entry name" value="ABC_transporter-like_CS"/>
</dbReference>
<evidence type="ECO:0000256" key="3">
    <source>
        <dbReference type="ARBA" id="ARBA00022692"/>
    </source>
</evidence>
<dbReference type="Proteomes" id="UP001362999">
    <property type="component" value="Unassembled WGS sequence"/>
</dbReference>
<evidence type="ECO:0000259" key="11">
    <source>
        <dbReference type="PROSITE" id="PS50929"/>
    </source>
</evidence>
<name>A0AAW0AB60_9AGAR</name>
<dbReference type="GO" id="GO:0016020">
    <property type="term" value="C:membrane"/>
    <property type="evidence" value="ECO:0007669"/>
    <property type="project" value="UniProtKB-SubCell"/>
</dbReference>
<dbReference type="PROSITE" id="PS50929">
    <property type="entry name" value="ABC_TM1F"/>
    <property type="match status" value="2"/>
</dbReference>
<dbReference type="GO" id="GO:0140359">
    <property type="term" value="F:ABC-type transporter activity"/>
    <property type="evidence" value="ECO:0007669"/>
    <property type="project" value="InterPro"/>
</dbReference>
<evidence type="ECO:0000313" key="12">
    <source>
        <dbReference type="EMBL" id="KAK7005853.1"/>
    </source>
</evidence>
<feature type="transmembrane region" description="Helical" evidence="9">
    <location>
        <begin position="969"/>
        <end position="989"/>
    </location>
</feature>
<keyword evidence="4" id="KW-0677">Repeat</keyword>
<organism evidence="12 13">
    <name type="scientific">Favolaschia claudopus</name>
    <dbReference type="NCBI Taxonomy" id="2862362"/>
    <lineage>
        <taxon>Eukaryota</taxon>
        <taxon>Fungi</taxon>
        <taxon>Dikarya</taxon>
        <taxon>Basidiomycota</taxon>
        <taxon>Agaricomycotina</taxon>
        <taxon>Agaricomycetes</taxon>
        <taxon>Agaricomycetidae</taxon>
        <taxon>Agaricales</taxon>
        <taxon>Marasmiineae</taxon>
        <taxon>Mycenaceae</taxon>
        <taxon>Favolaschia</taxon>
    </lineage>
</organism>
<evidence type="ECO:0000256" key="9">
    <source>
        <dbReference type="SAM" id="Phobius"/>
    </source>
</evidence>
<keyword evidence="5" id="KW-0547">Nucleotide-binding</keyword>
<keyword evidence="7 9" id="KW-1133">Transmembrane helix</keyword>
<protein>
    <submittedName>
        <fullName evidence="12">ATP-binding cassette transporter</fullName>
    </submittedName>
</protein>
<evidence type="ECO:0000259" key="10">
    <source>
        <dbReference type="PROSITE" id="PS50893"/>
    </source>
</evidence>
<keyword evidence="2" id="KW-0813">Transport</keyword>
<dbReference type="SUPFAM" id="SSF52540">
    <property type="entry name" value="P-loop containing nucleoside triphosphate hydrolases"/>
    <property type="match status" value="2"/>
</dbReference>
<dbReference type="Pfam" id="PF00664">
    <property type="entry name" value="ABC_membrane"/>
    <property type="match status" value="2"/>
</dbReference>
<keyword evidence="8 9" id="KW-0472">Membrane</keyword>
<comment type="caution">
    <text evidence="12">The sequence shown here is derived from an EMBL/GenBank/DDBJ whole genome shotgun (WGS) entry which is preliminary data.</text>
</comment>
<dbReference type="PANTHER" id="PTHR24223">
    <property type="entry name" value="ATP-BINDING CASSETTE SUB-FAMILY C"/>
    <property type="match status" value="1"/>
</dbReference>
<dbReference type="FunFam" id="1.20.1560.10:FF:000013">
    <property type="entry name" value="ABC transporter C family member 2"/>
    <property type="match status" value="1"/>
</dbReference>
<dbReference type="InterPro" id="IPR003593">
    <property type="entry name" value="AAA+_ATPase"/>
</dbReference>
<dbReference type="CDD" id="cd03250">
    <property type="entry name" value="ABCC_MRP_domain1"/>
    <property type="match status" value="1"/>
</dbReference>
<evidence type="ECO:0000256" key="4">
    <source>
        <dbReference type="ARBA" id="ARBA00022737"/>
    </source>
</evidence>
<feature type="transmembrane region" description="Helical" evidence="9">
    <location>
        <begin position="92"/>
        <end position="110"/>
    </location>
</feature>
<dbReference type="CDD" id="cd18596">
    <property type="entry name" value="ABC_6TM_VMR1_D1_like"/>
    <property type="match status" value="1"/>
</dbReference>
<feature type="transmembrane region" description="Helical" evidence="9">
    <location>
        <begin position="28"/>
        <end position="46"/>
    </location>
</feature>
<sequence length="1490" mass="165006">MLASQLSLALFSVVSLRKYSLWADSLNLPLYLTIVSVVILLSHILWESKAAHTLRAQYSKVGPTPPPTGTSPQTVCEYVGKHGGLPIFSYKFARLVGCLVLLSLSVASLASQDDDEQESDAVVPYISMALTHFYASVLAVVCISSLRWRTVAAKHLNAVLILSFGVYCYRDVFPLATFTLQPLDRAEGALTWTKISFLFAVSCLIPLAMPRQHTPVDLENPLPPSPEQTASLLSLTLYFFMDHIIFLAYRIPHLGFDQLPPLCDYDHLQDLKTKTWKCLDVFSGKKRHIAFGIMWTYRWAFVDMSVMLVINGLSAFISPIGINRLLSYLENPSQDSFMKPWFWILLLFVGPLITTLSYQRYVFVSTHIVAQTTAIITQLVFEHALRIRIKSDVGDKDVNDTNGERKPAAANLLGRMTNLVTTDLGYINEARNILLLVILVPIQIIGAVVFLYQVLGWRLMLALFPVPGYVSKLQQSAQKATLAKTDARVQTVSEIINVMRMIKMFGWEKQMNEKIAGKREEELDKLWIRRFLDMFSGMVKCTAIAHQELTAAKVFSSMGVFDLLRSQIYFIFYCISATVNGKVSLDRLEDFLHNTELLDSFNSKEPTEIVRVGPVQPAPPSNDLIGFRDASFSWSADEVDGASPSSRKFLLKVEGELFFKPGCVNLVVGPTGSGKTSLLMALLGEMHLVPSFSCSSWYNLPRGKGVSFAAQESFVLNDTIRNNILFNTPMDEARYNKVLYQCCLERDLELLDAGDMTEVGEKGLTLSGGQKARVTLARAIYARADIILLDDVLAALDVHTAKWIVEKCLSGDLVKHRTVVLVTHNVVLASQVAGFVVSVGSDGRVHGQDTISDALKQDEELAKEVSRDQEMTEAAEKEMDDAITSETEKLQKKDGKLIVAEEIALGNVSWKAINMYFQGMGGNRSVPFFALALLAVIGHEILDAAQTWYLGYWASQYALGPVPVFRYLGGYSAILLTSLSIFLAFYLYFTAGTFRASRTIHKQLVESMLGTTLRWLDSTPTSRIITRCTVDISTIDSQVAEGLRGLIEYTLNMLTKFFAVVLFTPVAFFAGGAVGILGAMLGRIYMASQLSTKREQSNARAPVLAHFTATMAGLASVRAYDAQDFAIRTSMERIDRLSRATRTFSNVNRWVTVRIDLLGGIFASLLAYYIVYLQNEKPANIGFSLNMALGFSSMIFYWVRILNAFEVQGNSLERIHSYLNAVEQEPKPTETGIPPAYWPASGNLSVDHLSARYSKDGPNVLHNISFTIKSGEKVGVVGRTGSGKSSLTLALLRCILTDGTVYYDGVPTHAINLDALRSNITVIPQVPELLVGTLRSNLDMFQQFDDATLNNALRSAGLASLQEDMDEGKLTLDSEVSAGGSNLSVGQRQIIALARAIVRGSKLMILDEDYKTDAIIQNSLRTELPPDTTCLIVAHRLHSVMDVHKIMVLDAGRMVEFGSPRTLLENKSGLFRALVYESGDRDALLKMVPA</sequence>
<dbReference type="PROSITE" id="PS50893">
    <property type="entry name" value="ABC_TRANSPORTER_2"/>
    <property type="match status" value="2"/>
</dbReference>
<feature type="transmembrane region" description="Helical" evidence="9">
    <location>
        <begin position="299"/>
        <end position="320"/>
    </location>
</feature>
<feature type="transmembrane region" description="Helical" evidence="9">
    <location>
        <begin position="122"/>
        <end position="146"/>
    </location>
</feature>
<evidence type="ECO:0000256" key="2">
    <source>
        <dbReference type="ARBA" id="ARBA00022448"/>
    </source>
</evidence>
<dbReference type="InterPro" id="IPR027417">
    <property type="entry name" value="P-loop_NTPase"/>
</dbReference>
<evidence type="ECO:0000256" key="5">
    <source>
        <dbReference type="ARBA" id="ARBA00022741"/>
    </source>
</evidence>
<comment type="subcellular location">
    <subcellularLocation>
        <location evidence="1">Membrane</location>
        <topology evidence="1">Multi-pass membrane protein</topology>
    </subcellularLocation>
</comment>
<keyword evidence="6 12" id="KW-0067">ATP-binding</keyword>
<dbReference type="InterPro" id="IPR050173">
    <property type="entry name" value="ABC_transporter_C-like"/>
</dbReference>
<evidence type="ECO:0000313" key="13">
    <source>
        <dbReference type="Proteomes" id="UP001362999"/>
    </source>
</evidence>
<dbReference type="EMBL" id="JAWWNJ010000077">
    <property type="protein sequence ID" value="KAK7005853.1"/>
    <property type="molecule type" value="Genomic_DNA"/>
</dbReference>
<feature type="transmembrane region" description="Helical" evidence="9">
    <location>
        <begin position="1057"/>
        <end position="1081"/>
    </location>
</feature>
<dbReference type="SMART" id="SM00382">
    <property type="entry name" value="AAA"/>
    <property type="match status" value="2"/>
</dbReference>
<keyword evidence="13" id="KW-1185">Reference proteome</keyword>
<dbReference type="SUPFAM" id="SSF90123">
    <property type="entry name" value="ABC transporter transmembrane region"/>
    <property type="match status" value="2"/>
</dbReference>
<evidence type="ECO:0000256" key="1">
    <source>
        <dbReference type="ARBA" id="ARBA00004141"/>
    </source>
</evidence>
<feature type="domain" description="ABC transmembrane type-1" evidence="11">
    <location>
        <begin position="930"/>
        <end position="1173"/>
    </location>
</feature>